<dbReference type="GO" id="GO:0007131">
    <property type="term" value="P:reciprocal meiotic recombination"/>
    <property type="evidence" value="ECO:0007669"/>
    <property type="project" value="EnsemblFungi"/>
</dbReference>
<dbReference type="GO" id="GO:0000724">
    <property type="term" value="P:double-strand break repair via homologous recombination"/>
    <property type="evidence" value="ECO:0007669"/>
    <property type="project" value="TreeGrafter"/>
</dbReference>
<dbReference type="InterPro" id="IPR000330">
    <property type="entry name" value="SNF2_N"/>
</dbReference>
<dbReference type="InterPro" id="IPR027417">
    <property type="entry name" value="P-loop_NTPase"/>
</dbReference>
<evidence type="ECO:0000256" key="5">
    <source>
        <dbReference type="ARBA" id="ARBA00047995"/>
    </source>
</evidence>
<keyword evidence="4" id="KW-0067">ATP-binding</keyword>
<evidence type="ECO:0000259" key="7">
    <source>
        <dbReference type="PROSITE" id="PS51192"/>
    </source>
</evidence>
<evidence type="ECO:0000256" key="1">
    <source>
        <dbReference type="ARBA" id="ARBA00012551"/>
    </source>
</evidence>
<dbReference type="EMBL" id="FQNF01000093">
    <property type="protein sequence ID" value="SGZ41313.1"/>
    <property type="molecule type" value="Genomic_DNA"/>
</dbReference>
<dbReference type="InterPro" id="IPR049730">
    <property type="entry name" value="SNF2/RAD54-like_C"/>
</dbReference>
<dbReference type="PANTHER" id="PTHR45629">
    <property type="entry name" value="SNF2/RAD54 FAMILY MEMBER"/>
    <property type="match status" value="1"/>
</dbReference>
<evidence type="ECO:0000256" key="2">
    <source>
        <dbReference type="ARBA" id="ARBA00022741"/>
    </source>
</evidence>
<gene>
    <name evidence="9" type="ORF">HGUI_03513</name>
</gene>
<sequence length="900" mass="102936">MNSLTRPFVPPQKKKENGESKLSYRKPLNNGFKLNNQSKIAVKRTIDLTDDTPNFNLSHVNKICSVLYRKKSNKKNKSWGLDGYGIILSSSDTTYDFQSHKKLVLKVYNSETGNFIASLSLIDNNDTYIGHYGNFEFQFSHYLTIEEDIKRANDVLNMKVNKKSTPLDVEDSSFEANLSDNVDTSNNEIQFIKKTKVDKSIFDHKFVVPVKKNNLKKMEEYKQSKVLPGKPLFDKNKIPNALVMKKQNEYTDIDVVVDPLLSQILRPHQRQGVEFMYNCVMNIVSPKISGCLLADEMGLGKTLMSITLIWTLLKQSPTAKLINNRMNDTGEIKKVLIVCPVTLINNWRTEFIKWLGNKVGVKTLQTRSGSNAADNDRKDFESFLNLQKVYQVCIISYEKILSLKSIFELNTFSDKVDLLVCDEAHKLKNNNSKILQILKNVDFKRKILLTGTPIQNDLQEFFTICDFLNPGILGTLNSFKKNYIVPITRARNTESRYIKEIVELGEQQSEELINETSKFILRRTNEILNKFLPPKRDYIIFCKPTENQLLISEQILNKSDVDTSSASSAPSFSLGLITLLKKICNTPKLLQSDSYYQSNLQRVMPTSQHKSSELDSGKLRVLDALLKEISTTSDKIVIISNYTQTLDIIQDLLRYKHRLSFVRLDGSISGKERPGLVKDFNTSPHVKCFLLSAKSGGMGLNLIGGNRLILFDNDWNPAIDQQAMGRVHRDGQKKECFIYRLVTAGMIDEKILQRQVTKINLSKKILNDQTNNNKKGNEKNNSDIFTTEDLKDLFTIKKNTRSNTHDLICDCLGDGIIPHGMEDDVEDDVELKLNTFISGNQAESLIQKIQDKEKLDKQEVMKQCFKGFRHFDLCHKKEHKLIDPVLNNIKRDDITFILEK</sequence>
<dbReference type="InterPro" id="IPR014001">
    <property type="entry name" value="Helicase_ATP-bd"/>
</dbReference>
<evidence type="ECO:0000256" key="4">
    <source>
        <dbReference type="ARBA" id="ARBA00022840"/>
    </source>
</evidence>
<dbReference type="GO" id="GO:0045144">
    <property type="term" value="P:meiotic sister chromatid segregation"/>
    <property type="evidence" value="ECO:0007669"/>
    <property type="project" value="EnsemblFungi"/>
</dbReference>
<dbReference type="SMART" id="SM00487">
    <property type="entry name" value="DEXDc"/>
    <property type="match status" value="1"/>
</dbReference>
<dbReference type="Proteomes" id="UP000183365">
    <property type="component" value="Unassembled WGS sequence"/>
</dbReference>
<dbReference type="OrthoDB" id="413460at2759"/>
<evidence type="ECO:0000313" key="10">
    <source>
        <dbReference type="Proteomes" id="UP000183365"/>
    </source>
</evidence>
<dbReference type="GO" id="GO:0003678">
    <property type="term" value="F:DNA helicase activity"/>
    <property type="evidence" value="ECO:0007669"/>
    <property type="project" value="UniProtKB-EC"/>
</dbReference>
<dbReference type="GO" id="GO:0030491">
    <property type="term" value="P:heteroduplex formation"/>
    <property type="evidence" value="ECO:0007669"/>
    <property type="project" value="EnsemblFungi"/>
</dbReference>
<dbReference type="InterPro" id="IPR038718">
    <property type="entry name" value="SNF2-like_sf"/>
</dbReference>
<dbReference type="AlphaFoldDB" id="A0A1L0CRX1"/>
<dbReference type="CDD" id="cd18004">
    <property type="entry name" value="DEXHc_RAD54"/>
    <property type="match status" value="1"/>
</dbReference>
<dbReference type="Gene3D" id="1.20.120.850">
    <property type="entry name" value="SWI2/SNF2 ATPases, N-terminal domain"/>
    <property type="match status" value="1"/>
</dbReference>
<dbReference type="VEuPathDB" id="FungiDB:HGUI_03513"/>
<keyword evidence="10" id="KW-1185">Reference proteome</keyword>
<dbReference type="GO" id="GO:0016787">
    <property type="term" value="F:hydrolase activity"/>
    <property type="evidence" value="ECO:0007669"/>
    <property type="project" value="UniProtKB-KW"/>
</dbReference>
<dbReference type="GO" id="GO:0005634">
    <property type="term" value="C:nucleus"/>
    <property type="evidence" value="ECO:0007669"/>
    <property type="project" value="TreeGrafter"/>
</dbReference>
<dbReference type="SMART" id="SM00490">
    <property type="entry name" value="HELICc"/>
    <property type="match status" value="1"/>
</dbReference>
<accession>A0A1L0CRX1</accession>
<name>A0A1L0CRX1_9ASCO</name>
<evidence type="ECO:0000256" key="3">
    <source>
        <dbReference type="ARBA" id="ARBA00022801"/>
    </source>
</evidence>
<dbReference type="Gene3D" id="3.40.50.300">
    <property type="entry name" value="P-loop containing nucleotide triphosphate hydrolases"/>
    <property type="match status" value="1"/>
</dbReference>
<dbReference type="SUPFAM" id="SSF52540">
    <property type="entry name" value="P-loop containing nucleoside triphosphate hydrolases"/>
    <property type="match status" value="2"/>
</dbReference>
<dbReference type="PANTHER" id="PTHR45629:SF7">
    <property type="entry name" value="DNA EXCISION REPAIR PROTEIN ERCC-6-RELATED"/>
    <property type="match status" value="1"/>
</dbReference>
<dbReference type="Gene3D" id="3.40.50.10810">
    <property type="entry name" value="Tandem AAA-ATPase domain"/>
    <property type="match status" value="1"/>
</dbReference>
<feature type="region of interest" description="Disordered" evidence="6">
    <location>
        <begin position="1"/>
        <end position="27"/>
    </location>
</feature>
<dbReference type="Pfam" id="PF00176">
    <property type="entry name" value="SNF2-rel_dom"/>
    <property type="match status" value="1"/>
</dbReference>
<dbReference type="GO" id="GO:0032392">
    <property type="term" value="P:DNA geometric change"/>
    <property type="evidence" value="ECO:0007669"/>
    <property type="project" value="EnsemblFungi"/>
</dbReference>
<evidence type="ECO:0000313" key="9">
    <source>
        <dbReference type="EMBL" id="SGZ41313.1"/>
    </source>
</evidence>
<dbReference type="Pfam" id="PF00271">
    <property type="entry name" value="Helicase_C"/>
    <property type="match status" value="1"/>
</dbReference>
<dbReference type="GO" id="GO:0015616">
    <property type="term" value="F:DNA translocase activity"/>
    <property type="evidence" value="ECO:0007669"/>
    <property type="project" value="EnsemblFungi"/>
</dbReference>
<reference evidence="10" key="1">
    <citation type="submission" date="2016-11" db="EMBL/GenBank/DDBJ databases">
        <authorList>
            <person name="Guldener U."/>
        </authorList>
    </citation>
    <scope>NUCLEOTIDE SEQUENCE [LARGE SCALE GENOMIC DNA]</scope>
</reference>
<dbReference type="PROSITE" id="PS51194">
    <property type="entry name" value="HELICASE_CTER"/>
    <property type="match status" value="1"/>
</dbReference>
<keyword evidence="3" id="KW-0378">Hydrolase</keyword>
<feature type="domain" description="Helicase C-terminal" evidence="8">
    <location>
        <begin position="621"/>
        <end position="778"/>
    </location>
</feature>
<dbReference type="GO" id="GO:0003690">
    <property type="term" value="F:double-stranded DNA binding"/>
    <property type="evidence" value="ECO:0007669"/>
    <property type="project" value="EnsemblFungi"/>
</dbReference>
<organism evidence="9 10">
    <name type="scientific">Hanseniaspora guilliermondii</name>
    <dbReference type="NCBI Taxonomy" id="56406"/>
    <lineage>
        <taxon>Eukaryota</taxon>
        <taxon>Fungi</taxon>
        <taxon>Dikarya</taxon>
        <taxon>Ascomycota</taxon>
        <taxon>Saccharomycotina</taxon>
        <taxon>Saccharomycetes</taxon>
        <taxon>Saccharomycodales</taxon>
        <taxon>Saccharomycodaceae</taxon>
        <taxon>Hanseniaspora</taxon>
    </lineage>
</organism>
<keyword evidence="2" id="KW-0547">Nucleotide-binding</keyword>
<protein>
    <recommendedName>
        <fullName evidence="1">DNA helicase</fullName>
        <ecNumber evidence="1">3.6.4.12</ecNumber>
    </recommendedName>
</protein>
<dbReference type="InterPro" id="IPR050496">
    <property type="entry name" value="SNF2_RAD54_helicase_repair"/>
</dbReference>
<evidence type="ECO:0000256" key="6">
    <source>
        <dbReference type="SAM" id="MobiDB-lite"/>
    </source>
</evidence>
<dbReference type="GO" id="GO:0005524">
    <property type="term" value="F:ATP binding"/>
    <property type="evidence" value="ECO:0007669"/>
    <property type="project" value="InterPro"/>
</dbReference>
<proteinExistence type="predicted"/>
<dbReference type="EC" id="3.6.4.12" evidence="1"/>
<evidence type="ECO:0000259" key="8">
    <source>
        <dbReference type="PROSITE" id="PS51194"/>
    </source>
</evidence>
<comment type="catalytic activity">
    <reaction evidence="5">
        <text>ATP + H2O = ADP + phosphate + H(+)</text>
        <dbReference type="Rhea" id="RHEA:13065"/>
        <dbReference type="ChEBI" id="CHEBI:15377"/>
        <dbReference type="ChEBI" id="CHEBI:15378"/>
        <dbReference type="ChEBI" id="CHEBI:30616"/>
        <dbReference type="ChEBI" id="CHEBI:43474"/>
        <dbReference type="ChEBI" id="CHEBI:456216"/>
        <dbReference type="EC" id="3.6.4.12"/>
    </reaction>
</comment>
<dbReference type="CDD" id="cd18793">
    <property type="entry name" value="SF2_C_SNF"/>
    <property type="match status" value="1"/>
</dbReference>
<dbReference type="PROSITE" id="PS51192">
    <property type="entry name" value="HELICASE_ATP_BIND_1"/>
    <property type="match status" value="1"/>
</dbReference>
<feature type="domain" description="Helicase ATP-binding" evidence="7">
    <location>
        <begin position="282"/>
        <end position="471"/>
    </location>
</feature>
<dbReference type="InterPro" id="IPR001650">
    <property type="entry name" value="Helicase_C-like"/>
</dbReference>